<dbReference type="RefSeq" id="WP_182458746.1">
    <property type="nucleotide sequence ID" value="NZ_CP059732.1"/>
</dbReference>
<evidence type="ECO:0000313" key="2">
    <source>
        <dbReference type="Proteomes" id="UP000515369"/>
    </source>
</evidence>
<accession>A0A7G5GRH2</accession>
<dbReference type="Proteomes" id="UP000515369">
    <property type="component" value="Chromosome"/>
</dbReference>
<keyword evidence="2" id="KW-1185">Reference proteome</keyword>
<evidence type="ECO:0000313" key="1">
    <source>
        <dbReference type="EMBL" id="QMW01464.1"/>
    </source>
</evidence>
<reference evidence="1 2" key="1">
    <citation type="submission" date="2020-07" db="EMBL/GenBank/DDBJ databases">
        <title>Spirosoma foliorum sp. nov., isolated from the leaves on the Nejang mountain Korea, Republic of.</title>
        <authorList>
            <person name="Ho H."/>
            <person name="Lee Y.-J."/>
            <person name="Nurcahyanto D.-A."/>
            <person name="Kim S.-G."/>
        </authorList>
    </citation>
    <scope>NUCLEOTIDE SEQUENCE [LARGE SCALE GENOMIC DNA]</scope>
    <source>
        <strain evidence="1 2">PL0136</strain>
    </source>
</reference>
<dbReference type="AlphaFoldDB" id="A0A7G5GRH2"/>
<name>A0A7G5GRH2_9BACT</name>
<dbReference type="EMBL" id="CP059732">
    <property type="protein sequence ID" value="QMW01464.1"/>
    <property type="molecule type" value="Genomic_DNA"/>
</dbReference>
<organism evidence="1 2">
    <name type="scientific">Spirosoma foliorum</name>
    <dbReference type="NCBI Taxonomy" id="2710596"/>
    <lineage>
        <taxon>Bacteria</taxon>
        <taxon>Pseudomonadati</taxon>
        <taxon>Bacteroidota</taxon>
        <taxon>Cytophagia</taxon>
        <taxon>Cytophagales</taxon>
        <taxon>Cytophagaceae</taxon>
        <taxon>Spirosoma</taxon>
    </lineage>
</organism>
<sequence length="288" mass="33481">MSVDKHIDKSLLFREGFPLNNRLYTHLISGRSIHFFLQFVEPELLKAYPDYHVKLTSDSRGHTKQGAIDLSVLGRKNYVSSLAKTISSERLSDHLLTLEGAVWQKDYLLYCSDNNYDFYSEILKKACNYITDFDLDFFLKLAIGFVAVDESLHRANFSNYILLERKPYNTEELAKILLSEAVKSYLSLCLRTELSKFNSEEGLLKYIPLLQIFSKSVLHELYLRSGNILFKLDEIDSSLYFSYSNILSYLNSLEEVPLSSELVACWYPFWDRSLFIFNSPFDRKNSIL</sequence>
<proteinExistence type="predicted"/>
<gene>
    <name evidence="1" type="ORF">H3H32_26405</name>
</gene>
<dbReference type="KEGG" id="sfol:H3H32_26405"/>
<protein>
    <submittedName>
        <fullName evidence="1">Uncharacterized protein</fullName>
    </submittedName>
</protein>